<dbReference type="Proteomes" id="UP000015106">
    <property type="component" value="Chromosome 6"/>
</dbReference>
<name>A0A8R7QPK6_TRIUA</name>
<reference evidence="1" key="3">
    <citation type="submission" date="2022-06" db="UniProtKB">
        <authorList>
            <consortium name="EnsemblPlants"/>
        </authorList>
    </citation>
    <scope>IDENTIFICATION</scope>
</reference>
<evidence type="ECO:0000313" key="1">
    <source>
        <dbReference type="EnsemblPlants" id="TuG1812G0600002394.01.T01.cds385512"/>
    </source>
</evidence>
<keyword evidence="2" id="KW-1185">Reference proteome</keyword>
<reference evidence="2" key="1">
    <citation type="journal article" date="2013" name="Nature">
        <title>Draft genome of the wheat A-genome progenitor Triticum urartu.</title>
        <authorList>
            <person name="Ling H.Q."/>
            <person name="Zhao S."/>
            <person name="Liu D."/>
            <person name="Wang J."/>
            <person name="Sun H."/>
            <person name="Zhang C."/>
            <person name="Fan H."/>
            <person name="Li D."/>
            <person name="Dong L."/>
            <person name="Tao Y."/>
            <person name="Gao C."/>
            <person name="Wu H."/>
            <person name="Li Y."/>
            <person name="Cui Y."/>
            <person name="Guo X."/>
            <person name="Zheng S."/>
            <person name="Wang B."/>
            <person name="Yu K."/>
            <person name="Liang Q."/>
            <person name="Yang W."/>
            <person name="Lou X."/>
            <person name="Chen J."/>
            <person name="Feng M."/>
            <person name="Jian J."/>
            <person name="Zhang X."/>
            <person name="Luo G."/>
            <person name="Jiang Y."/>
            <person name="Liu J."/>
            <person name="Wang Z."/>
            <person name="Sha Y."/>
            <person name="Zhang B."/>
            <person name="Wu H."/>
            <person name="Tang D."/>
            <person name="Shen Q."/>
            <person name="Xue P."/>
            <person name="Zou S."/>
            <person name="Wang X."/>
            <person name="Liu X."/>
            <person name="Wang F."/>
            <person name="Yang Y."/>
            <person name="An X."/>
            <person name="Dong Z."/>
            <person name="Zhang K."/>
            <person name="Zhang X."/>
            <person name="Luo M.C."/>
            <person name="Dvorak J."/>
            <person name="Tong Y."/>
            <person name="Wang J."/>
            <person name="Yang H."/>
            <person name="Li Z."/>
            <person name="Wang D."/>
            <person name="Zhang A."/>
            <person name="Wang J."/>
        </authorList>
    </citation>
    <scope>NUCLEOTIDE SEQUENCE</scope>
    <source>
        <strain evidence="2">cv. G1812</strain>
    </source>
</reference>
<evidence type="ECO:0000313" key="2">
    <source>
        <dbReference type="Proteomes" id="UP000015106"/>
    </source>
</evidence>
<sequence length="51" mass="5962">MNIFVYLSLAQYGSELDPSSCWHRSWKSRSFRRPAVHPRREIVGRLCLTGP</sequence>
<proteinExistence type="predicted"/>
<protein>
    <submittedName>
        <fullName evidence="1">Uncharacterized protein</fullName>
    </submittedName>
</protein>
<dbReference type="Gramene" id="TuG1812G0600002394.01.T01">
    <property type="protein sequence ID" value="TuG1812G0600002394.01.T01.cds385512"/>
    <property type="gene ID" value="TuG1812G0600002394.01"/>
</dbReference>
<reference evidence="1" key="2">
    <citation type="submission" date="2018-03" db="EMBL/GenBank/DDBJ databases">
        <title>The Triticum urartu genome reveals the dynamic nature of wheat genome evolution.</title>
        <authorList>
            <person name="Ling H."/>
            <person name="Ma B."/>
            <person name="Shi X."/>
            <person name="Liu H."/>
            <person name="Dong L."/>
            <person name="Sun H."/>
            <person name="Cao Y."/>
            <person name="Gao Q."/>
            <person name="Zheng S."/>
            <person name="Li Y."/>
            <person name="Yu Y."/>
            <person name="Du H."/>
            <person name="Qi M."/>
            <person name="Li Y."/>
            <person name="Yu H."/>
            <person name="Cui Y."/>
            <person name="Wang N."/>
            <person name="Chen C."/>
            <person name="Wu H."/>
            <person name="Zhao Y."/>
            <person name="Zhang J."/>
            <person name="Li Y."/>
            <person name="Zhou W."/>
            <person name="Zhang B."/>
            <person name="Hu W."/>
            <person name="Eijk M."/>
            <person name="Tang J."/>
            <person name="Witsenboer H."/>
            <person name="Zhao S."/>
            <person name="Li Z."/>
            <person name="Zhang A."/>
            <person name="Wang D."/>
            <person name="Liang C."/>
        </authorList>
    </citation>
    <scope>NUCLEOTIDE SEQUENCE [LARGE SCALE GENOMIC DNA]</scope>
    <source>
        <strain evidence="1">cv. G1812</strain>
    </source>
</reference>
<dbReference type="AlphaFoldDB" id="A0A8R7QPK6"/>
<accession>A0A8R7QPK6</accession>
<organism evidence="1 2">
    <name type="scientific">Triticum urartu</name>
    <name type="common">Red wild einkorn</name>
    <name type="synonym">Crithodium urartu</name>
    <dbReference type="NCBI Taxonomy" id="4572"/>
    <lineage>
        <taxon>Eukaryota</taxon>
        <taxon>Viridiplantae</taxon>
        <taxon>Streptophyta</taxon>
        <taxon>Embryophyta</taxon>
        <taxon>Tracheophyta</taxon>
        <taxon>Spermatophyta</taxon>
        <taxon>Magnoliopsida</taxon>
        <taxon>Liliopsida</taxon>
        <taxon>Poales</taxon>
        <taxon>Poaceae</taxon>
        <taxon>BOP clade</taxon>
        <taxon>Pooideae</taxon>
        <taxon>Triticodae</taxon>
        <taxon>Triticeae</taxon>
        <taxon>Triticinae</taxon>
        <taxon>Triticum</taxon>
    </lineage>
</organism>
<dbReference type="EnsemblPlants" id="TuG1812G0600002394.01.T01">
    <property type="protein sequence ID" value="TuG1812G0600002394.01.T01.cds385512"/>
    <property type="gene ID" value="TuG1812G0600002394.01"/>
</dbReference>